<dbReference type="InterPro" id="IPR007474">
    <property type="entry name" value="ApaG_domain"/>
</dbReference>
<evidence type="ECO:0000313" key="5">
    <source>
        <dbReference type="Proteomes" id="UP000037600"/>
    </source>
</evidence>
<dbReference type="EMBL" id="LAZL01000005">
    <property type="protein sequence ID" value="KMT66275.1"/>
    <property type="molecule type" value="Genomic_DNA"/>
</dbReference>
<dbReference type="RefSeq" id="WP_048690267.1">
    <property type="nucleotide sequence ID" value="NZ_KQ130484.1"/>
</dbReference>
<dbReference type="PANTHER" id="PTHR47191:SF2">
    <property type="entry name" value="OS05G0170800 PROTEIN"/>
    <property type="match status" value="1"/>
</dbReference>
<sequence length="129" mass="14452">MSQNNLGDKVLVSVSTQYVDDQSDPAEERFVFTYSITIHNTSDIAVKLKSRYWLITDSNGKKVEVQGDGVIGQQPILKPDAKFHYTSGAVVETPVATMEGYYVMINKLDETEFHAPINVFRLAQPNILN</sequence>
<feature type="domain" description="ApaG" evidence="3">
    <location>
        <begin position="4"/>
        <end position="129"/>
    </location>
</feature>
<proteinExistence type="inferred from homology"/>
<dbReference type="AlphaFoldDB" id="A0A0J8GU32"/>
<dbReference type="STRING" id="1513271.XM47_04595"/>
<dbReference type="Gene3D" id="2.60.40.1470">
    <property type="entry name" value="ApaG domain"/>
    <property type="match status" value="1"/>
</dbReference>
<dbReference type="InterPro" id="IPR050718">
    <property type="entry name" value="ApaG-like"/>
</dbReference>
<dbReference type="InterPro" id="IPR036767">
    <property type="entry name" value="ApaG_sf"/>
</dbReference>
<evidence type="ECO:0000259" key="3">
    <source>
        <dbReference type="PROSITE" id="PS51087"/>
    </source>
</evidence>
<reference evidence="4 5" key="1">
    <citation type="submission" date="2015-04" db="EMBL/GenBank/DDBJ databases">
        <title>Draft Genome Sequence of the Novel Agar-Digesting Marine Bacterium Q1.</title>
        <authorList>
            <person name="Li Y."/>
            <person name="Li D."/>
            <person name="Chen G."/>
            <person name="Du Z."/>
        </authorList>
    </citation>
    <scope>NUCLEOTIDE SEQUENCE [LARGE SCALE GENOMIC DNA]</scope>
    <source>
        <strain evidence="4 5">Q1</strain>
    </source>
</reference>
<comment type="caution">
    <text evidence="4">The sequence shown here is derived from an EMBL/GenBank/DDBJ whole genome shotgun (WGS) entry which is preliminary data.</text>
</comment>
<organism evidence="4 5">
    <name type="scientific">Catenovulum maritimum</name>
    <dbReference type="NCBI Taxonomy" id="1513271"/>
    <lineage>
        <taxon>Bacteria</taxon>
        <taxon>Pseudomonadati</taxon>
        <taxon>Pseudomonadota</taxon>
        <taxon>Gammaproteobacteria</taxon>
        <taxon>Alteromonadales</taxon>
        <taxon>Alteromonadaceae</taxon>
        <taxon>Catenovulum</taxon>
    </lineage>
</organism>
<accession>A0A0J8GU32</accession>
<keyword evidence="5" id="KW-1185">Reference proteome</keyword>
<dbReference type="Pfam" id="PF04379">
    <property type="entry name" value="DUF525"/>
    <property type="match status" value="1"/>
</dbReference>
<dbReference type="NCBIfam" id="NF003967">
    <property type="entry name" value="PRK05461.1"/>
    <property type="match status" value="1"/>
</dbReference>
<gene>
    <name evidence="2 4" type="primary">apaG</name>
    <name evidence="4" type="ORF">XM47_04595</name>
</gene>
<dbReference type="Proteomes" id="UP000037600">
    <property type="component" value="Unassembled WGS sequence"/>
</dbReference>
<protein>
    <recommendedName>
        <fullName evidence="1 2">Protein ApaG</fullName>
    </recommendedName>
</protein>
<evidence type="ECO:0000313" key="4">
    <source>
        <dbReference type="EMBL" id="KMT66275.1"/>
    </source>
</evidence>
<dbReference type="HAMAP" id="MF_00791">
    <property type="entry name" value="ApaG"/>
    <property type="match status" value="1"/>
</dbReference>
<dbReference type="SUPFAM" id="SSF110069">
    <property type="entry name" value="ApaG-like"/>
    <property type="match status" value="1"/>
</dbReference>
<dbReference type="OrthoDB" id="9795226at2"/>
<evidence type="ECO:0000256" key="1">
    <source>
        <dbReference type="ARBA" id="ARBA00017693"/>
    </source>
</evidence>
<evidence type="ECO:0000256" key="2">
    <source>
        <dbReference type="HAMAP-Rule" id="MF_00791"/>
    </source>
</evidence>
<dbReference type="PROSITE" id="PS51087">
    <property type="entry name" value="APAG"/>
    <property type="match status" value="1"/>
</dbReference>
<dbReference type="PATRIC" id="fig|1513271.3.peg.951"/>
<dbReference type="PANTHER" id="PTHR47191">
    <property type="entry name" value="OS05G0170800 PROTEIN"/>
    <property type="match status" value="1"/>
</dbReference>
<dbReference type="InterPro" id="IPR023065">
    <property type="entry name" value="Uncharacterised_ApaG"/>
</dbReference>
<name>A0A0J8GU32_9ALTE</name>